<dbReference type="STRING" id="45073.Lqui_1947"/>
<name>A0A0W0XY99_9GAMM</name>
<accession>A0A0W0XY99</accession>
<dbReference type="Gene3D" id="3.40.50.300">
    <property type="entry name" value="P-loop containing nucleotide triphosphate hydrolases"/>
    <property type="match status" value="2"/>
</dbReference>
<evidence type="ECO:0000259" key="1">
    <source>
        <dbReference type="PROSITE" id="PS51196"/>
    </source>
</evidence>
<feature type="domain" description="SecA family profile" evidence="1">
    <location>
        <begin position="1928"/>
        <end position="2526"/>
    </location>
</feature>
<dbReference type="GO" id="GO:0017038">
    <property type="term" value="P:protein import"/>
    <property type="evidence" value="ECO:0007669"/>
    <property type="project" value="InterPro"/>
</dbReference>
<organism evidence="2 3">
    <name type="scientific">Legionella quinlivanii</name>
    <dbReference type="NCBI Taxonomy" id="45073"/>
    <lineage>
        <taxon>Bacteria</taxon>
        <taxon>Pseudomonadati</taxon>
        <taxon>Pseudomonadota</taxon>
        <taxon>Gammaproteobacteria</taxon>
        <taxon>Legionellales</taxon>
        <taxon>Legionellaceae</taxon>
        <taxon>Legionella</taxon>
    </lineage>
</organism>
<dbReference type="GO" id="GO:0016020">
    <property type="term" value="C:membrane"/>
    <property type="evidence" value="ECO:0007669"/>
    <property type="project" value="InterPro"/>
</dbReference>
<dbReference type="InterPro" id="IPR014018">
    <property type="entry name" value="SecA_motor_DEAD"/>
</dbReference>
<dbReference type="GO" id="GO:0005524">
    <property type="term" value="F:ATP binding"/>
    <property type="evidence" value="ECO:0007669"/>
    <property type="project" value="InterPro"/>
</dbReference>
<evidence type="ECO:0000313" key="2">
    <source>
        <dbReference type="EMBL" id="KTD49736.1"/>
    </source>
</evidence>
<proteinExistence type="predicted"/>
<dbReference type="InterPro" id="IPR027417">
    <property type="entry name" value="P-loop_NTPase"/>
</dbReference>
<dbReference type="Pfam" id="PF07517">
    <property type="entry name" value="SecA_DEAD"/>
    <property type="match status" value="1"/>
</dbReference>
<evidence type="ECO:0000313" key="3">
    <source>
        <dbReference type="Proteomes" id="UP000054618"/>
    </source>
</evidence>
<dbReference type="SUPFAM" id="SSF52540">
    <property type="entry name" value="P-loop containing nucleoside triphosphate hydrolases"/>
    <property type="match status" value="2"/>
</dbReference>
<protein>
    <submittedName>
        <fullName evidence="2">Coiled-coil protein</fullName>
    </submittedName>
</protein>
<reference evidence="2 3" key="1">
    <citation type="submission" date="2015-11" db="EMBL/GenBank/DDBJ databases">
        <title>Genomic analysis of 38 Legionella species identifies large and diverse effector repertoires.</title>
        <authorList>
            <person name="Burstein D."/>
            <person name="Amaro F."/>
            <person name="Zusman T."/>
            <person name="Lifshitz Z."/>
            <person name="Cohen O."/>
            <person name="Gilbert J.A."/>
            <person name="Pupko T."/>
            <person name="Shuman H.A."/>
            <person name="Segal G."/>
        </authorList>
    </citation>
    <scope>NUCLEOTIDE SEQUENCE [LARGE SCALE GENOMIC DNA]</scope>
    <source>
        <strain evidence="2 3">CDC#1442-AUS-E</strain>
    </source>
</reference>
<dbReference type="RefSeq" id="WP_058508044.1">
    <property type="nucleotide sequence ID" value="NZ_CAAAIK010000021.1"/>
</dbReference>
<dbReference type="PATRIC" id="fig|45073.5.peg.2053"/>
<gene>
    <name evidence="2" type="ORF">Lqui_1947</name>
</gene>
<dbReference type="OrthoDB" id="5646760at2"/>
<dbReference type="PROSITE" id="PS51196">
    <property type="entry name" value="SECA_MOTOR_DEAD"/>
    <property type="match status" value="1"/>
</dbReference>
<dbReference type="EMBL" id="LNYS01000010">
    <property type="protein sequence ID" value="KTD49736.1"/>
    <property type="molecule type" value="Genomic_DNA"/>
</dbReference>
<comment type="caution">
    <text evidence="2">The sequence shown here is derived from an EMBL/GenBank/DDBJ whole genome shotgun (WGS) entry which is preliminary data.</text>
</comment>
<keyword evidence="3" id="KW-1185">Reference proteome</keyword>
<sequence length="3901" mass="447284">MYSDSFPKLRQKYNFDNFEEIFEALETHFHGLFNLPVLEVEIKHKRKGSYTEFFDKIISQLNSRKLFTIGEVSQKISEILQTDQSVRKCFLEKMIFVPPFEGNASLQPGFLEKTATGQLKPAEPVTYLDMLRLTEHIKHRAAHKGRHFEFSVFNLLNIQSENAQSIKSRNDALVVNFNRDPKGLAKWGVVDLRNKMNPTIYCETPLLEEEKKELEKRLTIEFQEVSARKAINLISTGYTAIAWLDQNISKTWLFDVSSDFNFLLGCYVFAQFRGDDDEKGVQYSCYEQEYEHFCTEEFKRLNKTLQREIPEGKWQGYLPIKLAAISALPNVAGKPITPNSLVDVIRIFGENQYERNVFDAHWKPAYRSNIPGLVPAMTRFGYPPVLRIENELTTLVVPDHIDQSSFQHEHAKACRQTETNSAFFNYMALEKSSQIIPQRDIATAMVLNTFRGQSKQPKLKIHLPAKFNLNLEESLLIKKQVQDNAHLTELLINEANHSLRQLRDELLPVLGRNRWLKESGYLPPMVDNYWQRVARFWLLHLNEADDLAANKNEHKIFKQCIEDMGVKGLSEVLSFLRDSDLSENLLSIYGRNRPLFYLSCQQHEVREYLVLLSDHLRNGYSFPFNQISAAYQPGNDKAYIALLEHINEKDSFEQINLAECLRYKREFAIFLSELARAAQRGRWTGLIVIPELEGEETTTEEYRELRALYRQLNNVILNNRHLKQGAMLSLQIKEVSRFDHAKSDHASTEPKALHPTAESIKLHFDEADKGPWPLQRGSGVQLQMQQQQEIQQNRQIQQEQQRMGLQVVEEVITAELVTYDNIDRLLGKYYQDYIAENPCDVKRYAPLGTADETPLQAFFHTWINAEPGVKAPHVISAMTLDAAKVMLRHHMRLSSGPKTNNTPKGLYTQRSKDGQLILCYNIEMGYVCGVPTPLTVDLQVTKPVQEFWEGDFRQFNIDHYLEHRPKLETADDFQPLVLFEVLQPEKDYSEEWKTFSRKNPDIAAMVKDVPRVLRHWQVFIQAWQYGGREAINAFFKLKEQDLLLQLPRACDILLSRQPELADWTKMWAKRGQADISTLRALGQVYYRNGEETLGLLIAKFRQIENQLGIQFFDAFQSEVLSKAENYNFYISPAFFSAIDSMIEHLAPARAQPHREAWLGFCSKHLNHVPAEHTEVLWKAFDYLVKELAKMDLSLSGDEFSELEPRNMLVEVDRILDSLRSLPAQEEKTRFLKSLHKMDLTHGGVHYAIQQEHFKYFDEELALSHFKHGKPTYAPELSSIFSWTSNEAALNIRRTLASRAQFSHEDYSLISEKLANNDLLSRHQLLWLLYTQYDARQMPAIVDRVQSLPVPLVTSIASHLHEAIFRLGHAQLSITLNTLDAAKDILQTRRGQALLAAYPHGNFLEALDLLMEGGNQLKMPDFLNLFEIKLAFKVSHPQFLQLAAYKAATLFGAFTEKQLRDFIQATDGLTLAVMNELDLLLNHLFSVNFNQGNPQALHQPKNWDDFLRTIGEMNNKPVNRTAIRKQFISRLSDQNIVFKYSRSGEFRNLVEEERPAKLGLFVDHQHRLWTFLKNHIVIPTQGDAAEALQPLLAFFTSLQLNRTYLNEVEPLLAILEKTAKDQVWSASYFSKILDVLKPEDEQLPFPLDMLQVILADELLKAKPIDNTEKDFPQDLVIPLKGILKNTVFSRSQQTALCQLALHEYQYARTTSLLTEAINLLSSEQHAASRDSALQILNSSLNKVSMENRFAKLRQLLNHPMPSPSVKETWHKSTALWLKAIAADPREENLFNQVMAKLGDERSAERALVFHIIAWSCLQPGLRDKEAYEYELDRKAPKLIERLSRLSLDELTALAATYPKQPSPGADDLIRLLKRAATSHDFKKELSGFLKNPHPEIRPDYSHVPKTRAADLRRMFTSTRVTDGKVNRPLTATEIARISLMFAELKRLETGEAFVEGCNKAIADLGRDELAEAFHRLCKSPASDSRQVQIWALEFHALGLTTRKYPHMAQQFALIANDVAVTASSRVLRLGTGEGKSHFVAMRAAKKAAQGQTATVFTAKRSLAERDLEDYQAFYDYLNISTSTITPKSSRESYTGAQVHYTTLGDLSLFLDEQSFQGQPIDIDPDKSEGLGDEFDDTYFGQGRKMAFNYARPTGRTPKQMIWFYRALNDFYEANKDRFKIEEITRESVEALLEFLIEKAQDDEEKTKYLVLLARDGLQLVSWIQSAHEAMSLQRGEKYSVLEDNVPIGGASYLLKEIVPLTTNNHKATGSTFSAGVHQLVATNLNEEAKKQNEAQNYHVLPESHIISSQVAATLIPRLWKRWEGFTATISTSQAQALNKEHGTQVLHVSTNQSDLRYWHNAKFYRNQEQRIEAMLQQLKLCMAENKSVLFACKNDKKVLEIQTILSERLSKEELENLLFYTNEDKETSSEVLAKKQRMEEWKGGKKQKGIALVASGFGRGDNVGVEAVFIFDTGDVNDLLQTGGRTARNGEEGQVFQFYLEDELQQEREQLLRIIETTPGLEHDKIKASLQEVPGNSENEKLFEQVMLLREYVFSLQNAATQGFRTGIAQFSAWGMRLISTFLDPGQASEFTSMLTRHLNSLEKKWLSISALNHLTSLEKVRLIEERIAEAAKDLQANYEELMGKVNSTPFNFTPAAEMTLLIQLEQFQPADKSTYNMANLGAILSALPLGTKSHELLDSIPEQLATLATQADILESFTHDAQEFLSIEQFSEQLKIRVQQITKASPIHGQIKAGGMLTPNADDILKAVSSEIRQSFIRSSGKLHPSLQQILSQWMTGPGLLEDKDRVSQILPLLNYLGQFSEYEQLRWAKHYLENIDNLLHDTPMAEMSRRFSGRAMSYEDNESLWHLAHSFPNDEGKLFTQLKEATQNNYVQRIRMLRRCEDLMSQLPEEDRELFLQQFAKVMQQFSEGINWDSFDSLVKKTERWWNLNGGHYRSELRAMWTALAEGMTESALPVIGSLLTEQGKGWYQGLQLAVISPEMTANLQVSHLKVLNQLWVSKYHFSPEQQKQSASVINQMLSTWKSEANAREQAGPMLKSYQQFLEAAEQQGNTELGNASLWYLSSLQKMPSIRQELERFVLRPPFKLQDLQAQFEKHSFDEAGIEILLHKANEQLMSLEDFSLCCQSLAEIRWSKQGETKEKLRQDLRTYTQFLQSAKVQGHSNLAEGSQWYLSMLEKMPLSSQELIRFTNNPPFSLETLQQILAQHSFTDAGIRHLLLLANQQHMTAELFNTYCLILGSANWSLQQESSEQLKEFLQGLDQFLQRARHERHSDLVKGAQWFVSLFYKMPALSKELQAHAAHCLFSLEDWQTAMGDLSVTQTDISALLRVARLLNQNLNEFSACCQSINSIRKIVEENALLNLADKKAFDQSLKLLPASSLAILLKVWSGFQVNILANPASLMQSLRYAENRNIKDRELEPLLTALFMAVGSEPKSSPQELAYIFEGIDRFQQNNSAEIGKLNAIQQSTNKLPQEQYLHDNLAVYLSDTPDAHQDAVKDMAEWFYKKASDCRGDVELMKENIRQESWYRFDNKTVNQTRNRVMWLHMLNHQAFVNAKQDDTRRINWSDKKNELLLEDGLKHYTQESRRILAQKPSSNLRLVRDLSIVQQQGLFQIANELAIIGKPNLDLNALHGEKESKALLTDLEKNLTRLGQQYKGAWFKSEARNQQINSLLVRLNNKEAASPNRYIELLNVLRETRNNILDDDIQKNQARSGRKLNQSGHSRLLSTINQMEDQIVRHWVQDTTVLQDFQAYETRCKEDIMELTARLETMAKDYLDDIFSRNSFMDRTFWKTANQKENLNVSNLKNKLNQFIRTHEGNLNDMGGEELAGLIQIVKEEKFSGHLQTIGQEILSRAESLSAYLIQRKEQPHPAQELDRGYAG</sequence>
<dbReference type="InterPro" id="IPR011115">
    <property type="entry name" value="SecA_DEAD"/>
</dbReference>
<dbReference type="Proteomes" id="UP000054618">
    <property type="component" value="Unassembled WGS sequence"/>
</dbReference>